<name>A0ABN8HW00_9NEOP</name>
<evidence type="ECO:0000313" key="2">
    <source>
        <dbReference type="Proteomes" id="UP000837857"/>
    </source>
</evidence>
<protein>
    <recommendedName>
        <fullName evidence="3">Secreted protein</fullName>
    </recommendedName>
</protein>
<proteinExistence type="predicted"/>
<evidence type="ECO:0008006" key="3">
    <source>
        <dbReference type="Google" id="ProtNLM"/>
    </source>
</evidence>
<gene>
    <name evidence="1" type="ORF">IPOD504_LOCUS3207</name>
</gene>
<keyword evidence="2" id="KW-1185">Reference proteome</keyword>
<dbReference type="Proteomes" id="UP000837857">
    <property type="component" value="Chromosome 13"/>
</dbReference>
<accession>A0ABN8HW00</accession>
<sequence>MRCKYAPVQTERALALSLYAFIFASSQYSGRRCMGARRKSHALIFASHRYSAFGTRENCPYRFPIKREAAVNESFNYSTVTDGAACLATPMKSATIRPSPMPARVALSSCVFLVDMFPCR</sequence>
<feature type="non-terminal residue" evidence="1">
    <location>
        <position position="120"/>
    </location>
</feature>
<reference evidence="1" key="1">
    <citation type="submission" date="2022-03" db="EMBL/GenBank/DDBJ databases">
        <authorList>
            <person name="Martin H S."/>
        </authorList>
    </citation>
    <scope>NUCLEOTIDE SEQUENCE</scope>
</reference>
<organism evidence="1 2">
    <name type="scientific">Iphiclides podalirius</name>
    <name type="common">scarce swallowtail</name>
    <dbReference type="NCBI Taxonomy" id="110791"/>
    <lineage>
        <taxon>Eukaryota</taxon>
        <taxon>Metazoa</taxon>
        <taxon>Ecdysozoa</taxon>
        <taxon>Arthropoda</taxon>
        <taxon>Hexapoda</taxon>
        <taxon>Insecta</taxon>
        <taxon>Pterygota</taxon>
        <taxon>Neoptera</taxon>
        <taxon>Endopterygota</taxon>
        <taxon>Lepidoptera</taxon>
        <taxon>Glossata</taxon>
        <taxon>Ditrysia</taxon>
        <taxon>Papilionoidea</taxon>
        <taxon>Papilionidae</taxon>
        <taxon>Papilioninae</taxon>
        <taxon>Iphiclides</taxon>
    </lineage>
</organism>
<dbReference type="EMBL" id="OW152825">
    <property type="protein sequence ID" value="CAH2041501.1"/>
    <property type="molecule type" value="Genomic_DNA"/>
</dbReference>
<evidence type="ECO:0000313" key="1">
    <source>
        <dbReference type="EMBL" id="CAH2041501.1"/>
    </source>
</evidence>